<dbReference type="OrthoDB" id="2013972at2759"/>
<dbReference type="PANTHER" id="PTHR23284">
    <property type="entry name" value="PROLACTIN REGULATORY ELEMENT BINDING PROTEIN"/>
    <property type="match status" value="1"/>
</dbReference>
<keyword evidence="7" id="KW-0931">ER-Golgi transport</keyword>
<protein>
    <recommendedName>
        <fullName evidence="17">SEC12-like protein 2</fullName>
    </recommendedName>
</protein>
<dbReference type="FunFam" id="2.130.10.10:FF:000612">
    <property type="entry name" value="SEC12-like protein 2"/>
    <property type="match status" value="1"/>
</dbReference>
<evidence type="ECO:0000313" key="16">
    <source>
        <dbReference type="Proteomes" id="UP000811609"/>
    </source>
</evidence>
<keyword evidence="16" id="KW-1185">Reference proteome</keyword>
<evidence type="ECO:0000256" key="9">
    <source>
        <dbReference type="ARBA" id="ARBA00022989"/>
    </source>
</evidence>
<dbReference type="AlphaFoldDB" id="A0A8T1Q655"/>
<reference evidence="15" key="2">
    <citation type="submission" date="2021-01" db="EMBL/GenBank/DDBJ databases">
        <authorList>
            <person name="Lovell J.T."/>
            <person name="Bentley N."/>
            <person name="Bhattarai G."/>
            <person name="Jenkins J.W."/>
            <person name="Sreedasyam A."/>
            <person name="Alarcon Y."/>
            <person name="Bock C."/>
            <person name="Boston L."/>
            <person name="Carlson J."/>
            <person name="Cervantes K."/>
            <person name="Clermont K."/>
            <person name="Krom N."/>
            <person name="Kubenka K."/>
            <person name="Mamidi S."/>
            <person name="Mattison C."/>
            <person name="Monteros M."/>
            <person name="Pisani C."/>
            <person name="Plott C."/>
            <person name="Rajasekar S."/>
            <person name="Rhein H.S."/>
            <person name="Rohla C."/>
            <person name="Song M."/>
            <person name="Hilaire R.S."/>
            <person name="Shu S."/>
            <person name="Wells L."/>
            <person name="Wang X."/>
            <person name="Webber J."/>
            <person name="Heerema R.J."/>
            <person name="Klein P."/>
            <person name="Conner P."/>
            <person name="Grauke L."/>
            <person name="Grimwood J."/>
            <person name="Schmutz J."/>
            <person name="Randall J.J."/>
        </authorList>
    </citation>
    <scope>NUCLEOTIDE SEQUENCE</scope>
    <source>
        <tissue evidence="15">Leaf</tissue>
    </source>
</reference>
<dbReference type="PANTHER" id="PTHR23284:SF0">
    <property type="entry name" value="PROLACTIN REGULATORY ELEMENT-BINDING PROTEIN"/>
    <property type="match status" value="1"/>
</dbReference>
<dbReference type="Pfam" id="PF00400">
    <property type="entry name" value="WD40"/>
    <property type="match status" value="2"/>
</dbReference>
<evidence type="ECO:0000256" key="13">
    <source>
        <dbReference type="SAM" id="Phobius"/>
    </source>
</evidence>
<accession>A0A8T1Q655</accession>
<dbReference type="EMBL" id="CM031830">
    <property type="protein sequence ID" value="KAG6707048.1"/>
    <property type="molecule type" value="Genomic_DNA"/>
</dbReference>
<feature type="repeat" description="WD" evidence="11">
    <location>
        <begin position="203"/>
        <end position="244"/>
    </location>
</feature>
<evidence type="ECO:0000256" key="2">
    <source>
        <dbReference type="ARBA" id="ARBA00022448"/>
    </source>
</evidence>
<reference evidence="14" key="1">
    <citation type="submission" date="2020-12" db="EMBL/GenBank/DDBJ databases">
        <title>WGS assembly of Carya illinoinensis cv. Pawnee.</title>
        <authorList>
            <person name="Platts A."/>
            <person name="Shu S."/>
            <person name="Wright S."/>
            <person name="Barry K."/>
            <person name="Edger P."/>
            <person name="Pires J.C."/>
            <person name="Schmutz J."/>
        </authorList>
    </citation>
    <scope>NUCLEOTIDE SEQUENCE</scope>
    <source>
        <tissue evidence="14">Leaf</tissue>
    </source>
</reference>
<evidence type="ECO:0000256" key="8">
    <source>
        <dbReference type="ARBA" id="ARBA00022927"/>
    </source>
</evidence>
<keyword evidence="6" id="KW-0256">Endoplasmic reticulum</keyword>
<gene>
    <name evidence="14" type="ORF">CIPAW_06G011200</name>
    <name evidence="15" type="ORF">I3842_06G011700</name>
</gene>
<evidence type="ECO:0000256" key="4">
    <source>
        <dbReference type="ARBA" id="ARBA00022692"/>
    </source>
</evidence>
<name>A0A8T1Q655_CARIL</name>
<proteinExistence type="predicted"/>
<feature type="compositionally biased region" description="Basic and acidic residues" evidence="12">
    <location>
        <begin position="31"/>
        <end position="43"/>
    </location>
</feature>
<evidence type="ECO:0000256" key="12">
    <source>
        <dbReference type="SAM" id="MobiDB-lite"/>
    </source>
</evidence>
<dbReference type="GO" id="GO:0015031">
    <property type="term" value="P:protein transport"/>
    <property type="evidence" value="ECO:0007669"/>
    <property type="project" value="UniProtKB-KW"/>
</dbReference>
<feature type="region of interest" description="Disordered" evidence="12">
    <location>
        <begin position="31"/>
        <end position="63"/>
    </location>
</feature>
<evidence type="ECO:0008006" key="17">
    <source>
        <dbReference type="Google" id="ProtNLM"/>
    </source>
</evidence>
<evidence type="ECO:0000256" key="3">
    <source>
        <dbReference type="ARBA" id="ARBA00022574"/>
    </source>
</evidence>
<dbReference type="Proteomes" id="UP000811246">
    <property type="component" value="Chromosome 6"/>
</dbReference>
<evidence type="ECO:0000256" key="1">
    <source>
        <dbReference type="ARBA" id="ARBA00004389"/>
    </source>
</evidence>
<feature type="transmembrane region" description="Helical" evidence="13">
    <location>
        <begin position="379"/>
        <end position="397"/>
    </location>
</feature>
<sequence>MGKSRVPDPPNFQKYGVPFYSAAWVPYKNITLEHEPQGQEKDSNQSSDEISVGDGSSAAPPESSAAPNYFVFAGGGGEGRSGIPNAVVLARFDSTSNALSDQPVAKLGTGSDLPYRMAVHPGGDGLVCSLPKSCRWFEWDVEKSAEVHTLCPKLSDKVLTQLEDVGQQLALAFNNEGSALAAGGEDGNLRVFKWPSMEIVLHEAGAHTTLKDLDFSSDGKYLVSLGNSGPARVWDVTSSTVIASLPKENDEVFSSCRFAESNDKNQVLYIAAVTGKGGSIVTWNTSTWKRMGSKPVARDTISAFNVSPDGKLLACGTTQGDILILNSTGLRVQTMVRKAHLGFVTALAFSQDSRTLASVSLDSSARVTIIDDKKKTGRLSLWVIVLIILVAVAVYFAKNEGILG</sequence>
<keyword evidence="5" id="KW-0677">Repeat</keyword>
<dbReference type="GO" id="GO:0005789">
    <property type="term" value="C:endoplasmic reticulum membrane"/>
    <property type="evidence" value="ECO:0007669"/>
    <property type="project" value="UniProtKB-SubCell"/>
</dbReference>
<dbReference type="Proteomes" id="UP000811609">
    <property type="component" value="Chromosome 6"/>
</dbReference>
<keyword evidence="2" id="KW-0813">Transport</keyword>
<dbReference type="InterPro" id="IPR015943">
    <property type="entry name" value="WD40/YVTN_repeat-like_dom_sf"/>
</dbReference>
<dbReference type="PROSITE" id="PS50082">
    <property type="entry name" value="WD_REPEATS_2"/>
    <property type="match status" value="1"/>
</dbReference>
<comment type="subcellular location">
    <subcellularLocation>
        <location evidence="1">Endoplasmic reticulum membrane</location>
        <topology evidence="1">Single-pass membrane protein</topology>
    </subcellularLocation>
</comment>
<evidence type="ECO:0000256" key="5">
    <source>
        <dbReference type="ARBA" id="ARBA00022737"/>
    </source>
</evidence>
<evidence type="ECO:0000256" key="6">
    <source>
        <dbReference type="ARBA" id="ARBA00022824"/>
    </source>
</evidence>
<dbReference type="InterPro" id="IPR011047">
    <property type="entry name" value="Quinoprotein_ADH-like_sf"/>
</dbReference>
<comment type="caution">
    <text evidence="14">The sequence shown here is derived from an EMBL/GenBank/DDBJ whole genome shotgun (WGS) entry which is preliminary data.</text>
</comment>
<dbReference type="GO" id="GO:0003400">
    <property type="term" value="P:regulation of COPII vesicle coating"/>
    <property type="evidence" value="ECO:0007669"/>
    <property type="project" value="TreeGrafter"/>
</dbReference>
<evidence type="ECO:0000313" key="15">
    <source>
        <dbReference type="EMBL" id="KAG6707048.1"/>
    </source>
</evidence>
<organism evidence="14 16">
    <name type="scientific">Carya illinoinensis</name>
    <name type="common">Pecan</name>
    <dbReference type="NCBI Taxonomy" id="32201"/>
    <lineage>
        <taxon>Eukaryota</taxon>
        <taxon>Viridiplantae</taxon>
        <taxon>Streptophyta</taxon>
        <taxon>Embryophyta</taxon>
        <taxon>Tracheophyta</taxon>
        <taxon>Spermatophyta</taxon>
        <taxon>Magnoliopsida</taxon>
        <taxon>eudicotyledons</taxon>
        <taxon>Gunneridae</taxon>
        <taxon>Pentapetalae</taxon>
        <taxon>rosids</taxon>
        <taxon>fabids</taxon>
        <taxon>Fagales</taxon>
        <taxon>Juglandaceae</taxon>
        <taxon>Carya</taxon>
    </lineage>
</organism>
<dbReference type="SMART" id="SM00320">
    <property type="entry name" value="WD40"/>
    <property type="match status" value="6"/>
</dbReference>
<evidence type="ECO:0000313" key="14">
    <source>
        <dbReference type="EMBL" id="KAG6649973.1"/>
    </source>
</evidence>
<dbReference type="GO" id="GO:0006888">
    <property type="term" value="P:endoplasmic reticulum to Golgi vesicle-mediated transport"/>
    <property type="evidence" value="ECO:0007669"/>
    <property type="project" value="TreeGrafter"/>
</dbReference>
<evidence type="ECO:0000256" key="7">
    <source>
        <dbReference type="ARBA" id="ARBA00022892"/>
    </source>
</evidence>
<dbReference type="SUPFAM" id="SSF50998">
    <property type="entry name" value="Quinoprotein alcohol dehydrogenase-like"/>
    <property type="match status" value="1"/>
</dbReference>
<keyword evidence="8" id="KW-0653">Protein transport</keyword>
<keyword evidence="10 13" id="KW-0472">Membrane</keyword>
<dbReference type="EMBL" id="CM031814">
    <property type="protein sequence ID" value="KAG6649973.1"/>
    <property type="molecule type" value="Genomic_DNA"/>
</dbReference>
<dbReference type="Gene3D" id="2.130.10.10">
    <property type="entry name" value="YVTN repeat-like/Quinoprotein amine dehydrogenase"/>
    <property type="match status" value="1"/>
</dbReference>
<keyword evidence="3 11" id="KW-0853">WD repeat</keyword>
<dbReference type="InterPro" id="IPR001680">
    <property type="entry name" value="WD40_rpt"/>
</dbReference>
<keyword evidence="9 13" id="KW-1133">Transmembrane helix</keyword>
<dbReference type="GO" id="GO:0005085">
    <property type="term" value="F:guanyl-nucleotide exchange factor activity"/>
    <property type="evidence" value="ECO:0007669"/>
    <property type="project" value="InterPro"/>
</dbReference>
<dbReference type="InterPro" id="IPR045260">
    <property type="entry name" value="Sec12-like"/>
</dbReference>
<keyword evidence="4 13" id="KW-0812">Transmembrane</keyword>
<evidence type="ECO:0000256" key="11">
    <source>
        <dbReference type="PROSITE-ProRule" id="PRU00221"/>
    </source>
</evidence>
<evidence type="ECO:0000256" key="10">
    <source>
        <dbReference type="ARBA" id="ARBA00023136"/>
    </source>
</evidence>